<evidence type="ECO:0000259" key="1">
    <source>
        <dbReference type="SMART" id="SM01321"/>
    </source>
</evidence>
<dbReference type="OrthoDB" id="9814067at2"/>
<dbReference type="GO" id="GO:0006313">
    <property type="term" value="P:DNA transposition"/>
    <property type="evidence" value="ECO:0007669"/>
    <property type="project" value="InterPro"/>
</dbReference>
<dbReference type="InterPro" id="IPR002686">
    <property type="entry name" value="Transposase_17"/>
</dbReference>
<feature type="domain" description="Transposase IS200-like" evidence="1">
    <location>
        <begin position="9"/>
        <end position="123"/>
    </location>
</feature>
<evidence type="ECO:0000313" key="2">
    <source>
        <dbReference type="EMBL" id="TWI69998.1"/>
    </source>
</evidence>
<keyword evidence="3" id="KW-1185">Reference proteome</keyword>
<proteinExistence type="predicted"/>
<dbReference type="GO" id="GO:0004803">
    <property type="term" value="F:transposase activity"/>
    <property type="evidence" value="ECO:0007669"/>
    <property type="project" value="InterPro"/>
</dbReference>
<dbReference type="PANTHER" id="PTHR34322:SF2">
    <property type="entry name" value="TRANSPOSASE IS200-LIKE DOMAIN-CONTAINING PROTEIN"/>
    <property type="match status" value="1"/>
</dbReference>
<dbReference type="Pfam" id="PF01797">
    <property type="entry name" value="Y1_Tnp"/>
    <property type="match status" value="1"/>
</dbReference>
<dbReference type="Gene3D" id="3.30.70.1290">
    <property type="entry name" value="Transposase IS200-like"/>
    <property type="match status" value="1"/>
</dbReference>
<name>A0A562RLS2_9BURK</name>
<evidence type="ECO:0000313" key="3">
    <source>
        <dbReference type="Proteomes" id="UP000318431"/>
    </source>
</evidence>
<dbReference type="Proteomes" id="UP000318431">
    <property type="component" value="Unassembled WGS sequence"/>
</dbReference>
<gene>
    <name evidence="2" type="ORF">IP91_01076</name>
</gene>
<comment type="caution">
    <text evidence="2">The sequence shown here is derived from an EMBL/GenBank/DDBJ whole genome shotgun (WGS) entry which is preliminary data.</text>
</comment>
<protein>
    <submittedName>
        <fullName evidence="2">REP element-mobilizing transposase RayT</fullName>
    </submittedName>
</protein>
<dbReference type="PANTHER" id="PTHR34322">
    <property type="entry name" value="TRANSPOSASE, Y1_TNP DOMAIN-CONTAINING"/>
    <property type="match status" value="1"/>
</dbReference>
<dbReference type="SUPFAM" id="SSF143422">
    <property type="entry name" value="Transposase IS200-like"/>
    <property type="match status" value="1"/>
</dbReference>
<dbReference type="InterPro" id="IPR036515">
    <property type="entry name" value="Transposase_17_sf"/>
</dbReference>
<dbReference type="AlphaFoldDB" id="A0A562RLS2"/>
<reference evidence="2 3" key="1">
    <citation type="journal article" date="2015" name="Stand. Genomic Sci.">
        <title>Genomic Encyclopedia of Bacterial and Archaeal Type Strains, Phase III: the genomes of soil and plant-associated and newly described type strains.</title>
        <authorList>
            <person name="Whitman W.B."/>
            <person name="Woyke T."/>
            <person name="Klenk H.P."/>
            <person name="Zhou Y."/>
            <person name="Lilburn T.G."/>
            <person name="Beck B.J."/>
            <person name="De Vos P."/>
            <person name="Vandamme P."/>
            <person name="Eisen J.A."/>
            <person name="Garrity G."/>
            <person name="Hugenholtz P."/>
            <person name="Kyrpides N.C."/>
        </authorList>
    </citation>
    <scope>NUCLEOTIDE SEQUENCE [LARGE SCALE GENOMIC DNA]</scope>
    <source>
        <strain evidence="2 3">CGMCC 1.10822</strain>
    </source>
</reference>
<dbReference type="GO" id="GO:0003677">
    <property type="term" value="F:DNA binding"/>
    <property type="evidence" value="ECO:0007669"/>
    <property type="project" value="InterPro"/>
</dbReference>
<dbReference type="SMART" id="SM01321">
    <property type="entry name" value="Y1_Tnp"/>
    <property type="match status" value="1"/>
</dbReference>
<accession>A0A562RLS2</accession>
<sequence length="253" mass="28775">MSRRNRQLFAGAIYHVTARGNRRGETFLDDRDHYIWLQTLEEAASRYGLMVYAMCQMPNHFHLLLQTSEANLSAAMHYLNGKYAQKFNWRHGFTGHVFQGRFDALLIVQQAHLIELLRYIVLNPVRAKLAKNADDWRWSTHRQVCGLLPQSSWLQSAWVLGQFHGQSAAERTQAYRAFVDAGDAPTRQELKARFQSKPSARDGAMPALESFENEHAGKDEAIRAAIASGGYTREQLARHFGVSVRTVSRITSA</sequence>
<dbReference type="RefSeq" id="WP_145647702.1">
    <property type="nucleotide sequence ID" value="NZ_VLLB01000001.1"/>
</dbReference>
<organism evidence="2 3">
    <name type="scientific">Pseudoduganella lurida</name>
    <dbReference type="NCBI Taxonomy" id="1036180"/>
    <lineage>
        <taxon>Bacteria</taxon>
        <taxon>Pseudomonadati</taxon>
        <taxon>Pseudomonadota</taxon>
        <taxon>Betaproteobacteria</taxon>
        <taxon>Burkholderiales</taxon>
        <taxon>Oxalobacteraceae</taxon>
        <taxon>Telluria group</taxon>
        <taxon>Pseudoduganella</taxon>
    </lineage>
</organism>
<dbReference type="EMBL" id="VLLB01000001">
    <property type="protein sequence ID" value="TWI69998.1"/>
    <property type="molecule type" value="Genomic_DNA"/>
</dbReference>